<evidence type="ECO:0000256" key="2">
    <source>
        <dbReference type="SAM" id="Phobius"/>
    </source>
</evidence>
<name>A0AA85JH18_TRIRE</name>
<reference evidence="4" key="2">
    <citation type="submission" date="2023-11" db="UniProtKB">
        <authorList>
            <consortium name="WormBaseParasite"/>
        </authorList>
    </citation>
    <scope>IDENTIFICATION</scope>
</reference>
<dbReference type="InterPro" id="IPR016024">
    <property type="entry name" value="ARM-type_fold"/>
</dbReference>
<organism evidence="3 4">
    <name type="scientific">Trichobilharzia regenti</name>
    <name type="common">Nasal bird schistosome</name>
    <dbReference type="NCBI Taxonomy" id="157069"/>
    <lineage>
        <taxon>Eukaryota</taxon>
        <taxon>Metazoa</taxon>
        <taxon>Spiralia</taxon>
        <taxon>Lophotrochozoa</taxon>
        <taxon>Platyhelminthes</taxon>
        <taxon>Trematoda</taxon>
        <taxon>Digenea</taxon>
        <taxon>Strigeidida</taxon>
        <taxon>Schistosomatoidea</taxon>
        <taxon>Schistosomatidae</taxon>
        <taxon>Trichobilharzia</taxon>
    </lineage>
</organism>
<dbReference type="Proteomes" id="UP000050795">
    <property type="component" value="Unassembled WGS sequence"/>
</dbReference>
<sequence>MKCFGGRGEKKMERKYKQWNTYAISCYENCGNCCCCLVCCPFAITEIYHYACSLPWSIAFLFSIILLPFHMCTILILRQRVRRAHRIEGNCISDLCCLMCCCWPTIICQLRDQILHLRSKAEWKLGYSERLDDKPPWVKLFSKLKRKKRNKDEESATNSDDDVEDDNDENDEDENQDEDTDQEDSEDEADQSKSSSRKK</sequence>
<keyword evidence="3" id="KW-1185">Reference proteome</keyword>
<accession>A0AA85JH18</accession>
<evidence type="ECO:0000313" key="3">
    <source>
        <dbReference type="Proteomes" id="UP000050795"/>
    </source>
</evidence>
<feature type="transmembrane region" description="Helical" evidence="2">
    <location>
        <begin position="56"/>
        <end position="77"/>
    </location>
</feature>
<dbReference type="AlphaFoldDB" id="A0AA85JH18"/>
<proteinExistence type="predicted"/>
<evidence type="ECO:0000256" key="1">
    <source>
        <dbReference type="SAM" id="MobiDB-lite"/>
    </source>
</evidence>
<evidence type="ECO:0000313" key="4">
    <source>
        <dbReference type="WBParaSite" id="TREG1_20090.1"/>
    </source>
</evidence>
<protein>
    <submittedName>
        <fullName evidence="4">Uncharacterized protein</fullName>
    </submittedName>
</protein>
<dbReference type="SUPFAM" id="SSF48371">
    <property type="entry name" value="ARM repeat"/>
    <property type="match status" value="1"/>
</dbReference>
<keyword evidence="2" id="KW-0472">Membrane</keyword>
<feature type="compositionally biased region" description="Acidic residues" evidence="1">
    <location>
        <begin position="159"/>
        <end position="189"/>
    </location>
</feature>
<feature type="transmembrane region" description="Helical" evidence="2">
    <location>
        <begin position="21"/>
        <end position="44"/>
    </location>
</feature>
<feature type="region of interest" description="Disordered" evidence="1">
    <location>
        <begin position="146"/>
        <end position="199"/>
    </location>
</feature>
<keyword evidence="2" id="KW-1133">Transmembrane helix</keyword>
<dbReference type="WBParaSite" id="TREG1_20090.1">
    <property type="protein sequence ID" value="TREG1_20090.1"/>
    <property type="gene ID" value="TREG1_20090"/>
</dbReference>
<keyword evidence="2" id="KW-0812">Transmembrane</keyword>
<reference evidence="3" key="1">
    <citation type="submission" date="2022-06" db="EMBL/GenBank/DDBJ databases">
        <authorList>
            <person name="Berger JAMES D."/>
            <person name="Berger JAMES D."/>
        </authorList>
    </citation>
    <scope>NUCLEOTIDE SEQUENCE [LARGE SCALE GENOMIC DNA]</scope>
</reference>